<dbReference type="EMBL" id="FXTC01000016">
    <property type="protein sequence ID" value="SMO96192.1"/>
    <property type="molecule type" value="Genomic_DNA"/>
</dbReference>
<dbReference type="Gene3D" id="1.10.530.10">
    <property type="match status" value="1"/>
</dbReference>
<accession>A0A521FIZ6</accession>
<evidence type="ECO:0000313" key="2">
    <source>
        <dbReference type="EMBL" id="SMO96192.1"/>
    </source>
</evidence>
<keyword evidence="3" id="KW-1185">Reference proteome</keyword>
<gene>
    <name evidence="2" type="ORF">SAMN06265171_11632</name>
</gene>
<name>A0A521FIZ6_9FLAO</name>
<dbReference type="Proteomes" id="UP000316916">
    <property type="component" value="Unassembled WGS sequence"/>
</dbReference>
<proteinExistence type="predicted"/>
<evidence type="ECO:0000256" key="1">
    <source>
        <dbReference type="SAM" id="MobiDB-lite"/>
    </source>
</evidence>
<reference evidence="2 3" key="1">
    <citation type="submission" date="2017-05" db="EMBL/GenBank/DDBJ databases">
        <authorList>
            <person name="Varghese N."/>
            <person name="Submissions S."/>
        </authorList>
    </citation>
    <scope>NUCLEOTIDE SEQUENCE [LARGE SCALE GENOMIC DNA]</scope>
    <source>
        <strain evidence="2 3">DSM 29371</strain>
    </source>
</reference>
<dbReference type="AlphaFoldDB" id="A0A521FIZ6"/>
<evidence type="ECO:0000313" key="3">
    <source>
        <dbReference type="Proteomes" id="UP000316916"/>
    </source>
</evidence>
<protein>
    <submittedName>
        <fullName evidence="2">Predicted chitinase</fullName>
    </submittedName>
</protein>
<organism evidence="2 3">
    <name type="scientific">Chryseobacterium rhizoplanae</name>
    <dbReference type="NCBI Taxonomy" id="1609531"/>
    <lineage>
        <taxon>Bacteria</taxon>
        <taxon>Pseudomonadati</taxon>
        <taxon>Bacteroidota</taxon>
        <taxon>Flavobacteriia</taxon>
        <taxon>Flavobacteriales</taxon>
        <taxon>Weeksellaceae</taxon>
        <taxon>Chryseobacterium group</taxon>
        <taxon>Chryseobacterium</taxon>
    </lineage>
</organism>
<dbReference type="InterPro" id="IPR023346">
    <property type="entry name" value="Lysozyme-like_dom_sf"/>
</dbReference>
<dbReference type="RefSeq" id="WP_142719853.1">
    <property type="nucleotide sequence ID" value="NZ_FXTC01000016.1"/>
</dbReference>
<dbReference type="SUPFAM" id="SSF53955">
    <property type="entry name" value="Lysozyme-like"/>
    <property type="match status" value="1"/>
</dbReference>
<feature type="compositionally biased region" description="Polar residues" evidence="1">
    <location>
        <begin position="251"/>
        <end position="264"/>
    </location>
</feature>
<sequence length="750" mass="84520">MSKKGVAKITGPTNPQIGAPASYSVTEWYKETPASQRNGNNVTWELFRKRNNGSYTSTNIKKKGATATFTFEEKALGQEFFVEGYLNSPEKKGNTIIYIKPTKGTPKIISLTLLDSNKNKITIKPKYGQTIVAEIKTQNMFKEKLLLQVWERDTTADTGHNKDENTLLYEKEITVNANGVNDENIVLTELMMKKAQGSGISFMIDGGEHEYYLVVKHNNISTFSPQTVQVLNQIIAVKGNGINPPPENPETATNVGQDPNQQGSEGKCPRCEKDFTWDEIKEIFGESDKTFRMDCVNWINKYKLDFGINTCAKKAHFLAQIAAETHFREKEMAEGNVKYIPRNIRSGTFGDRGKLLDKRGQIEEFCNERPDQKKLFSFLYAAENGFGNGNGNEASGDGFNFRGKGLIQLTGKGNYKSAMGLIKEYVPAKIYSELISSEKRIKHFDKFEFEENRKQKTIKDVDLFDFVTYYDMPTEPKYAVLSALADWKGKGLSNSALMVNDVKNVRPVRKKINVGLKNLDVATDFFKKSVSHLKVNECTLGKNKSTSNEKGTVILVSGTDKKSEKDPAQNIYWIMYKTTVYKDITLATFKRLKSEDKLPNPDYTTYLSRDTHQTYSKSSNETFKHSDKRFGKYNEIPPGEYFLVPGLDSQKYLVYVIDSESKSAGDENGINGPDGARGGVALHHYCPRFSVGCFTFNSGKDTTPVKNFVKEISDLNLGDNRPVHFIVEPRQVKESQWDNPAYGTTKWTGI</sequence>
<feature type="region of interest" description="Disordered" evidence="1">
    <location>
        <begin position="241"/>
        <end position="269"/>
    </location>
</feature>